<feature type="region of interest" description="Disordered" evidence="1">
    <location>
        <begin position="1"/>
        <end position="231"/>
    </location>
</feature>
<accession>M2QW60</accession>
<feature type="region of interest" description="Disordered" evidence="1">
    <location>
        <begin position="272"/>
        <end position="312"/>
    </location>
</feature>
<evidence type="ECO:0000313" key="2">
    <source>
        <dbReference type="EMBL" id="EMD59339.1"/>
    </source>
</evidence>
<feature type="compositionally biased region" description="Basic and acidic residues" evidence="1">
    <location>
        <begin position="133"/>
        <end position="142"/>
    </location>
</feature>
<dbReference type="RefSeq" id="XP_007704879.1">
    <property type="nucleotide sequence ID" value="XM_007706689.1"/>
</dbReference>
<feature type="compositionally biased region" description="Basic residues" evidence="1">
    <location>
        <begin position="159"/>
        <end position="170"/>
    </location>
</feature>
<dbReference type="OrthoDB" id="3797879at2759"/>
<dbReference type="HOGENOM" id="CLU_931105_0_0_1"/>
<dbReference type="AlphaFoldDB" id="M2QW60"/>
<feature type="compositionally biased region" description="Pro residues" evidence="1">
    <location>
        <begin position="87"/>
        <end position="106"/>
    </location>
</feature>
<feature type="compositionally biased region" description="Basic and acidic residues" evidence="1">
    <location>
        <begin position="272"/>
        <end position="286"/>
    </location>
</feature>
<feature type="compositionally biased region" description="Pro residues" evidence="1">
    <location>
        <begin position="35"/>
        <end position="61"/>
    </location>
</feature>
<feature type="compositionally biased region" description="Polar residues" evidence="1">
    <location>
        <begin position="172"/>
        <end position="182"/>
    </location>
</feature>
<protein>
    <submittedName>
        <fullName evidence="2">Uncharacterized protein</fullName>
    </submittedName>
</protein>
<sequence length="312" mass="34926">MAAQDYYLGTQCVHELPGSHPPNAYQSHSSKPPLYQQPPASPYMNTPPPSYSAHPHLPPPKQHNGYTPHQPYPEKPSQQQAMMAPYPQTPPPGGYFASPPPIPQPQPQLQRQHSSYLGAHLQPYRSHSQPARVRFEDQESDRSTSLGSISDSDSPPPPSRHHHHHYHHHYAQPTQRHITTQHSRPRDRTCDSDHSDRNRDRSSSRHHHHNHSRRHKPSKSHSYKSHEESHKTRDTFLGAGAGTIIGDVIFPGLGTAAGLVLGGYGGRKYALEKRRGDEGSDGEKGSSSRWKKRGQEGWDEKCRMGRKGAAVG</sequence>
<dbReference type="KEGG" id="bsc:COCSADRAFT_41204"/>
<feature type="compositionally biased region" description="Basic residues" evidence="1">
    <location>
        <begin position="204"/>
        <end position="223"/>
    </location>
</feature>
<proteinExistence type="predicted"/>
<reference evidence="2 3" key="1">
    <citation type="journal article" date="2012" name="PLoS Pathog.">
        <title>Diverse lifestyles and strategies of plant pathogenesis encoded in the genomes of eighteen Dothideomycetes fungi.</title>
        <authorList>
            <person name="Ohm R.A."/>
            <person name="Feau N."/>
            <person name="Henrissat B."/>
            <person name="Schoch C.L."/>
            <person name="Horwitz B.A."/>
            <person name="Barry K.W."/>
            <person name="Condon B.J."/>
            <person name="Copeland A.C."/>
            <person name="Dhillon B."/>
            <person name="Glaser F."/>
            <person name="Hesse C.N."/>
            <person name="Kosti I."/>
            <person name="LaButti K."/>
            <person name="Lindquist E.A."/>
            <person name="Lucas S."/>
            <person name="Salamov A.A."/>
            <person name="Bradshaw R.E."/>
            <person name="Ciuffetti L."/>
            <person name="Hamelin R.C."/>
            <person name="Kema G.H.J."/>
            <person name="Lawrence C."/>
            <person name="Scott J.A."/>
            <person name="Spatafora J.W."/>
            <person name="Turgeon B.G."/>
            <person name="de Wit P.J.G.M."/>
            <person name="Zhong S."/>
            <person name="Goodwin S.B."/>
            <person name="Grigoriev I.V."/>
        </authorList>
    </citation>
    <scope>NUCLEOTIDE SEQUENCE [LARGE SCALE GENOMIC DNA]</scope>
    <source>
        <strain evidence="3">ND90Pr / ATCC 201652</strain>
    </source>
</reference>
<name>M2QW60_COCSN</name>
<dbReference type="Proteomes" id="UP000016934">
    <property type="component" value="Unassembled WGS sequence"/>
</dbReference>
<feature type="compositionally biased region" description="Basic and acidic residues" evidence="1">
    <location>
        <begin position="184"/>
        <end position="203"/>
    </location>
</feature>
<evidence type="ECO:0000313" key="3">
    <source>
        <dbReference type="Proteomes" id="UP000016934"/>
    </source>
</evidence>
<gene>
    <name evidence="2" type="ORF">COCSADRAFT_41204</name>
</gene>
<evidence type="ECO:0000256" key="1">
    <source>
        <dbReference type="SAM" id="MobiDB-lite"/>
    </source>
</evidence>
<feature type="compositionally biased region" description="Basic and acidic residues" evidence="1">
    <location>
        <begin position="293"/>
        <end position="303"/>
    </location>
</feature>
<dbReference type="EMBL" id="KB445653">
    <property type="protein sequence ID" value="EMD59339.1"/>
    <property type="molecule type" value="Genomic_DNA"/>
</dbReference>
<organism evidence="2 3">
    <name type="scientific">Cochliobolus sativus (strain ND90Pr / ATCC 201652)</name>
    <name type="common">Common root rot and spot blotch fungus</name>
    <name type="synonym">Bipolaris sorokiniana</name>
    <dbReference type="NCBI Taxonomy" id="665912"/>
    <lineage>
        <taxon>Eukaryota</taxon>
        <taxon>Fungi</taxon>
        <taxon>Dikarya</taxon>
        <taxon>Ascomycota</taxon>
        <taxon>Pezizomycotina</taxon>
        <taxon>Dothideomycetes</taxon>
        <taxon>Pleosporomycetidae</taxon>
        <taxon>Pleosporales</taxon>
        <taxon>Pleosporineae</taxon>
        <taxon>Pleosporaceae</taxon>
        <taxon>Bipolaris</taxon>
    </lineage>
</organism>
<reference evidence="3" key="2">
    <citation type="journal article" date="2013" name="PLoS Genet.">
        <title>Comparative genome structure, secondary metabolite, and effector coding capacity across Cochliobolus pathogens.</title>
        <authorList>
            <person name="Condon B.J."/>
            <person name="Leng Y."/>
            <person name="Wu D."/>
            <person name="Bushley K.E."/>
            <person name="Ohm R.A."/>
            <person name="Otillar R."/>
            <person name="Martin J."/>
            <person name="Schackwitz W."/>
            <person name="Grimwood J."/>
            <person name="MohdZainudin N."/>
            <person name="Xue C."/>
            <person name="Wang R."/>
            <person name="Manning V.A."/>
            <person name="Dhillon B."/>
            <person name="Tu Z.J."/>
            <person name="Steffenson B.J."/>
            <person name="Salamov A."/>
            <person name="Sun H."/>
            <person name="Lowry S."/>
            <person name="LaButti K."/>
            <person name="Han J."/>
            <person name="Copeland A."/>
            <person name="Lindquist E."/>
            <person name="Barry K."/>
            <person name="Schmutz J."/>
            <person name="Baker S.E."/>
            <person name="Ciuffetti L.M."/>
            <person name="Grigoriev I.V."/>
            <person name="Zhong S."/>
            <person name="Turgeon B.G."/>
        </authorList>
    </citation>
    <scope>NUCLEOTIDE SEQUENCE [LARGE SCALE GENOMIC DNA]</scope>
    <source>
        <strain evidence="3">ND90Pr / ATCC 201652</strain>
    </source>
</reference>
<dbReference type="eggNOG" id="ENOG502SD6I">
    <property type="taxonomic scope" value="Eukaryota"/>
</dbReference>
<dbReference type="OMA" id="KHRKWRE"/>
<dbReference type="GeneID" id="19139937"/>
<feature type="compositionally biased region" description="Low complexity" evidence="1">
    <location>
        <begin position="143"/>
        <end position="153"/>
    </location>
</feature>
<keyword evidence="3" id="KW-1185">Reference proteome</keyword>